<organism evidence="2 3">
    <name type="scientific">Nocardia africana</name>
    <dbReference type="NCBI Taxonomy" id="134964"/>
    <lineage>
        <taxon>Bacteria</taxon>
        <taxon>Bacillati</taxon>
        <taxon>Actinomycetota</taxon>
        <taxon>Actinomycetes</taxon>
        <taxon>Mycobacteriales</taxon>
        <taxon>Nocardiaceae</taxon>
        <taxon>Nocardia</taxon>
    </lineage>
</organism>
<sequence>MSDNRAAAHPADRVRVSRMNTAGGMSDNRAAAHPADRVRVSRMT</sequence>
<feature type="compositionally biased region" description="Basic and acidic residues" evidence="1">
    <location>
        <begin position="34"/>
        <end position="44"/>
    </location>
</feature>
<dbReference type="Proteomes" id="UP000255082">
    <property type="component" value="Unassembled WGS sequence"/>
</dbReference>
<accession>A0A378X4F3</accession>
<evidence type="ECO:0000313" key="2">
    <source>
        <dbReference type="EMBL" id="SUA47634.1"/>
    </source>
</evidence>
<gene>
    <name evidence="2" type="ORF">NCTC13184_06175</name>
</gene>
<evidence type="ECO:0000313" key="3">
    <source>
        <dbReference type="Proteomes" id="UP000255082"/>
    </source>
</evidence>
<feature type="region of interest" description="Disordered" evidence="1">
    <location>
        <begin position="1"/>
        <end position="44"/>
    </location>
</feature>
<dbReference type="EMBL" id="UGRU01000001">
    <property type="protein sequence ID" value="SUA47634.1"/>
    <property type="molecule type" value="Genomic_DNA"/>
</dbReference>
<evidence type="ECO:0000256" key="1">
    <source>
        <dbReference type="SAM" id="MobiDB-lite"/>
    </source>
</evidence>
<name>A0A378X4F3_9NOCA</name>
<dbReference type="AlphaFoldDB" id="A0A378X4F3"/>
<protein>
    <submittedName>
        <fullName evidence="2">Uncharacterized protein</fullName>
    </submittedName>
</protein>
<proteinExistence type="predicted"/>
<reference evidence="2 3" key="1">
    <citation type="submission" date="2018-06" db="EMBL/GenBank/DDBJ databases">
        <authorList>
            <consortium name="Pathogen Informatics"/>
            <person name="Doyle S."/>
        </authorList>
    </citation>
    <scope>NUCLEOTIDE SEQUENCE [LARGE SCALE GENOMIC DNA]</scope>
    <source>
        <strain evidence="2 3">NCTC13184</strain>
    </source>
</reference>